<evidence type="ECO:0000256" key="7">
    <source>
        <dbReference type="PIRNR" id="PIRNR000124"/>
    </source>
</evidence>
<dbReference type="SUPFAM" id="SSF51735">
    <property type="entry name" value="NAD(P)-binding Rossmann-fold domains"/>
    <property type="match status" value="1"/>
</dbReference>
<dbReference type="InterPro" id="IPR001732">
    <property type="entry name" value="UDP-Glc/GDP-Man_DH_N"/>
</dbReference>
<evidence type="ECO:0000259" key="8">
    <source>
        <dbReference type="SMART" id="SM00984"/>
    </source>
</evidence>
<dbReference type="SMART" id="SM00984">
    <property type="entry name" value="UDPG_MGDP_dh_C"/>
    <property type="match status" value="1"/>
</dbReference>
<evidence type="ECO:0000256" key="6">
    <source>
        <dbReference type="ARBA" id="ARBA00047473"/>
    </source>
</evidence>
<reference evidence="9 10" key="1">
    <citation type="submission" date="2023-02" db="EMBL/GenBank/DDBJ databases">
        <title>Genome sequencing required for Actinomycetospora new species description.</title>
        <authorList>
            <person name="Saimee Y."/>
            <person name="Duangmal K."/>
        </authorList>
    </citation>
    <scope>NUCLEOTIDE SEQUENCE [LARGE SCALE GENOMIC DNA]</scope>
    <source>
        <strain evidence="9 10">DW7H6</strain>
    </source>
</reference>
<dbReference type="Gene3D" id="3.40.50.720">
    <property type="entry name" value="NAD(P)-binding Rossmann-like Domain"/>
    <property type="match status" value="2"/>
</dbReference>
<evidence type="ECO:0000256" key="4">
    <source>
        <dbReference type="ARBA" id="ARBA00023002"/>
    </source>
</evidence>
<dbReference type="Pfam" id="PF03721">
    <property type="entry name" value="UDPG_MGDP_dh_N"/>
    <property type="match status" value="1"/>
</dbReference>
<comment type="pathway">
    <text evidence="1">Nucleotide-sugar biosynthesis; UDP-alpha-D-glucuronate biosynthesis; UDP-alpha-D-glucuronate from UDP-alpha-D-glucose: step 1/1.</text>
</comment>
<dbReference type="EMBL" id="JAQZAO010000006">
    <property type="protein sequence ID" value="MDD7966724.1"/>
    <property type="molecule type" value="Genomic_DNA"/>
</dbReference>
<dbReference type="SUPFAM" id="SSF48179">
    <property type="entry name" value="6-phosphogluconate dehydrogenase C-terminal domain-like"/>
    <property type="match status" value="1"/>
</dbReference>
<dbReference type="PIRSF" id="PIRSF500134">
    <property type="entry name" value="UDPglc_DH_bac"/>
    <property type="match status" value="1"/>
</dbReference>
<dbReference type="InterPro" id="IPR017476">
    <property type="entry name" value="UDP-Glc/GDP-Man"/>
</dbReference>
<dbReference type="EC" id="1.1.1.22" evidence="3 7"/>
<dbReference type="InterPro" id="IPR036220">
    <property type="entry name" value="UDP-Glc/GDP-Man_DH_C_sf"/>
</dbReference>
<dbReference type="SUPFAM" id="SSF52413">
    <property type="entry name" value="UDP-glucose/GDP-mannose dehydrogenase C-terminal domain"/>
    <property type="match status" value="1"/>
</dbReference>
<evidence type="ECO:0000256" key="3">
    <source>
        <dbReference type="ARBA" id="ARBA00012954"/>
    </source>
</evidence>
<keyword evidence="10" id="KW-1185">Reference proteome</keyword>
<dbReference type="Pfam" id="PF00984">
    <property type="entry name" value="UDPG_MGDP_dh"/>
    <property type="match status" value="1"/>
</dbReference>
<organism evidence="9 10">
    <name type="scientific">Actinomycetospora lemnae</name>
    <dbReference type="NCBI Taxonomy" id="3019891"/>
    <lineage>
        <taxon>Bacteria</taxon>
        <taxon>Bacillati</taxon>
        <taxon>Actinomycetota</taxon>
        <taxon>Actinomycetes</taxon>
        <taxon>Pseudonocardiales</taxon>
        <taxon>Pseudonocardiaceae</taxon>
        <taxon>Actinomycetospora</taxon>
    </lineage>
</organism>
<dbReference type="InterPro" id="IPR028357">
    <property type="entry name" value="UDPglc_DH_bac"/>
</dbReference>
<dbReference type="InterPro" id="IPR014027">
    <property type="entry name" value="UDP-Glc/GDP-Man_DH_C"/>
</dbReference>
<dbReference type="PROSITE" id="PS51257">
    <property type="entry name" value="PROKAR_LIPOPROTEIN"/>
    <property type="match status" value="1"/>
</dbReference>
<dbReference type="PANTHER" id="PTHR43750:SF1">
    <property type="entry name" value="GDP-MANNOSE 6-DEHYDROGENASE"/>
    <property type="match status" value="1"/>
</dbReference>
<feature type="domain" description="UDP-glucose/GDP-mannose dehydrogenase C-terminal" evidence="8">
    <location>
        <begin position="322"/>
        <end position="441"/>
    </location>
</feature>
<comment type="caution">
    <text evidence="9">The sequence shown here is derived from an EMBL/GenBank/DDBJ whole genome shotgun (WGS) entry which is preliminary data.</text>
</comment>
<evidence type="ECO:0000256" key="5">
    <source>
        <dbReference type="ARBA" id="ARBA00023027"/>
    </source>
</evidence>
<dbReference type="NCBIfam" id="TIGR03026">
    <property type="entry name" value="NDP-sugDHase"/>
    <property type="match status" value="1"/>
</dbReference>
<evidence type="ECO:0000256" key="1">
    <source>
        <dbReference type="ARBA" id="ARBA00004701"/>
    </source>
</evidence>
<dbReference type="Pfam" id="PF03720">
    <property type="entry name" value="UDPG_MGDP_dh_C"/>
    <property type="match status" value="1"/>
</dbReference>
<dbReference type="InterPro" id="IPR014026">
    <property type="entry name" value="UDP-Glc/GDP-Man_DH_dimer"/>
</dbReference>
<name>A0ABT5SVB7_9PSEU</name>
<keyword evidence="5 7" id="KW-0520">NAD</keyword>
<dbReference type="Gene3D" id="1.20.5.170">
    <property type="match status" value="1"/>
</dbReference>
<comment type="catalytic activity">
    <reaction evidence="6 7">
        <text>UDP-alpha-D-glucose + 2 NAD(+) + H2O = UDP-alpha-D-glucuronate + 2 NADH + 3 H(+)</text>
        <dbReference type="Rhea" id="RHEA:23596"/>
        <dbReference type="ChEBI" id="CHEBI:15377"/>
        <dbReference type="ChEBI" id="CHEBI:15378"/>
        <dbReference type="ChEBI" id="CHEBI:57540"/>
        <dbReference type="ChEBI" id="CHEBI:57945"/>
        <dbReference type="ChEBI" id="CHEBI:58052"/>
        <dbReference type="ChEBI" id="CHEBI:58885"/>
        <dbReference type="EC" id="1.1.1.22"/>
    </reaction>
</comment>
<sequence>MKVSVFGLGYVGTVSAACLATEGHDVVGVDVNPAKLAMIGEGRTPVVEERIGDIVTEVVAAGRLTVTDDVTAAIHGTDLSLVCVGTPSAPNGSLDTTYLQRAAREIGEALGSRDPEDTAGRHTVVFRSTMLPGTCLGVLVPLLEEASGLVAGQDFGVAVNPEFLREGSSVKDFYDPPKTVVGELDPASGDAVLSLYAGLGAPEFRVEPPVAEMTKYVDNTFHGLKIGFANEIGALARELGVDSHDVMEIFLSDTKLNISPAYLRPGFAFGGSCLPKDLRGLVHAARRHDVRVPILENVLPSNDEHIQRAFEHVAATGKRRVGVFGLAFKGGTDDLRESPLVELCERMLGKGFDLRIYDPAVVESALLGANRAFIEARLPHLRDLLVDSVAEVTDHAEVLVVGKADADVRAALADTGRSGAGPSDAHGTTVPVIDLVRLPDAASRRQQEGYVGLAW</sequence>
<dbReference type="PIRSF" id="PIRSF000124">
    <property type="entry name" value="UDPglc_GDPman_dh"/>
    <property type="match status" value="1"/>
</dbReference>
<comment type="similarity">
    <text evidence="2 7">Belongs to the UDP-glucose/GDP-mannose dehydrogenase family.</text>
</comment>
<keyword evidence="4 7" id="KW-0560">Oxidoreductase</keyword>
<protein>
    <recommendedName>
        <fullName evidence="3 7">UDP-glucose 6-dehydrogenase</fullName>
        <ecNumber evidence="3 7">1.1.1.22</ecNumber>
    </recommendedName>
</protein>
<evidence type="ECO:0000256" key="2">
    <source>
        <dbReference type="ARBA" id="ARBA00006601"/>
    </source>
</evidence>
<evidence type="ECO:0000313" key="10">
    <source>
        <dbReference type="Proteomes" id="UP001300763"/>
    </source>
</evidence>
<dbReference type="Proteomes" id="UP001300763">
    <property type="component" value="Unassembled WGS sequence"/>
</dbReference>
<accession>A0ABT5SVB7</accession>
<dbReference type="RefSeq" id="WP_274201256.1">
    <property type="nucleotide sequence ID" value="NZ_JAQZAO010000006.1"/>
</dbReference>
<dbReference type="PANTHER" id="PTHR43750">
    <property type="entry name" value="UDP-GLUCOSE 6-DEHYDROGENASE TUAD"/>
    <property type="match status" value="1"/>
</dbReference>
<gene>
    <name evidence="9" type="ORF">PGB27_15425</name>
</gene>
<dbReference type="InterPro" id="IPR008927">
    <property type="entry name" value="6-PGluconate_DH-like_C_sf"/>
</dbReference>
<dbReference type="InterPro" id="IPR036291">
    <property type="entry name" value="NAD(P)-bd_dom_sf"/>
</dbReference>
<proteinExistence type="inferred from homology"/>
<evidence type="ECO:0000313" key="9">
    <source>
        <dbReference type="EMBL" id="MDD7966724.1"/>
    </source>
</evidence>